<dbReference type="Gene3D" id="2.170.130.10">
    <property type="entry name" value="TonB-dependent receptor, plug domain"/>
    <property type="match status" value="1"/>
</dbReference>
<name>A0A4S2HEP8_9PROT</name>
<evidence type="ECO:0000256" key="4">
    <source>
        <dbReference type="RuleBase" id="RU003357"/>
    </source>
</evidence>
<dbReference type="PANTHER" id="PTHR47234">
    <property type="match status" value="1"/>
</dbReference>
<keyword evidence="4" id="KW-0798">TonB box</keyword>
<dbReference type="PANTHER" id="PTHR47234:SF2">
    <property type="entry name" value="TONB-DEPENDENT RECEPTOR"/>
    <property type="match status" value="1"/>
</dbReference>
<dbReference type="GO" id="GO:0009279">
    <property type="term" value="C:cell outer membrane"/>
    <property type="evidence" value="ECO:0007669"/>
    <property type="project" value="UniProtKB-SubCell"/>
</dbReference>
<gene>
    <name evidence="8" type="ORF">E5162_03555</name>
</gene>
<dbReference type="Proteomes" id="UP000305451">
    <property type="component" value="Unassembled WGS sequence"/>
</dbReference>
<evidence type="ECO:0000256" key="1">
    <source>
        <dbReference type="ARBA" id="ARBA00004442"/>
    </source>
</evidence>
<dbReference type="Pfam" id="PF00593">
    <property type="entry name" value="TonB_dep_Rec_b-barrel"/>
    <property type="match status" value="1"/>
</dbReference>
<accession>A0A4S2HEP8</accession>
<dbReference type="InterPro" id="IPR012910">
    <property type="entry name" value="Plug_dom"/>
</dbReference>
<keyword evidence="8" id="KW-0675">Receptor</keyword>
<evidence type="ECO:0000259" key="6">
    <source>
        <dbReference type="Pfam" id="PF00593"/>
    </source>
</evidence>
<dbReference type="EMBL" id="SRXV01000001">
    <property type="protein sequence ID" value="TGY94363.1"/>
    <property type="molecule type" value="Genomic_DNA"/>
</dbReference>
<keyword evidence="3" id="KW-0998">Cell outer membrane</keyword>
<dbReference type="InterPro" id="IPR036942">
    <property type="entry name" value="Beta-barrel_TonB_sf"/>
</dbReference>
<dbReference type="AlphaFoldDB" id="A0A4S2HEP8"/>
<reference evidence="8 9" key="1">
    <citation type="journal article" date="2013" name="Int. J. Syst. Evol. Microbiol.">
        <title>Marinicauda pacifica gen. nov., sp. nov., a prosthecate alphaproteobacterium of the family Hyphomonadaceae isolated from deep seawater.</title>
        <authorList>
            <person name="Zhang X.Y."/>
            <person name="Li G.W."/>
            <person name="Wang C.S."/>
            <person name="Zhang Y.J."/>
            <person name="Xu X.W."/>
            <person name="Li H."/>
            <person name="Liu A."/>
            <person name="Liu C."/>
            <person name="Xie B.B."/>
            <person name="Qin Q.L."/>
            <person name="Xu Z."/>
            <person name="Chen X.L."/>
            <person name="Zhou B.C."/>
            <person name="Zhang Y.Z."/>
        </authorList>
    </citation>
    <scope>NUCLEOTIDE SEQUENCE [LARGE SCALE GENOMIC DNA]</scope>
    <source>
        <strain evidence="8 9">P-1 km-3</strain>
    </source>
</reference>
<protein>
    <submittedName>
        <fullName evidence="8">TonB-dependent receptor</fullName>
    </submittedName>
</protein>
<dbReference type="Pfam" id="PF07715">
    <property type="entry name" value="Plug"/>
    <property type="match status" value="1"/>
</dbReference>
<dbReference type="SUPFAM" id="SSF56935">
    <property type="entry name" value="Porins"/>
    <property type="match status" value="1"/>
</dbReference>
<keyword evidence="9" id="KW-1185">Reference proteome</keyword>
<dbReference type="RefSeq" id="WP_135943559.1">
    <property type="nucleotide sequence ID" value="NZ_BMEI01000001.1"/>
</dbReference>
<evidence type="ECO:0000256" key="3">
    <source>
        <dbReference type="ARBA" id="ARBA00023237"/>
    </source>
</evidence>
<feature type="domain" description="TonB-dependent receptor-like beta-barrel" evidence="6">
    <location>
        <begin position="638"/>
        <end position="989"/>
    </location>
</feature>
<sequence>MKSSLRGASGAAILIALAGGAPVVWAQEPIAVEQAEAGETGAGRDTMDRIVVTGSHIRGTPLDAALPVEVHSRQDLIDQGSPTALEFAKSLTISGPTTGESYYFGGPALTGSVNYNLRGIGADKTLVLLNGRRMSQNTSNIPSIALDRLEILKDGAAVIYGADATGGVVNFITRDGFTGLEVDAQYTFIDGSDGDYSIGILGGFGDDRVSFMWSAEYEHRSRLSTLDRDFTYASLDPTQPGYNPAPWSTLTNLAGWTPRGALPVIPSATAAGEFGPPVSGIVSDFTPESCAAVGGRYDNVYTCAYNYIPYYNLVEENEIYRLYAQLDAEITDRMDFHMDASYGQVTSPQVFGSPSQPVIRGPAMAAGLLDQFYVPISNPHAAAFAAANGVAGAEGFTPLTYRLLAHGGNPYMSDGVGYGVADRVDNQVWRVTAALTGEFSDWAGIAEGIGYDLAVTYNQQIAYNTHPDTLGYRLQEALSGFGGPNCNAPDLDPARFGTQNPTAAGQNGCMWWNPFSSAFAGQPELGLANPNHIAGSENSGELTRWLFDPRATETVSSNLTLDLVFNGMSGIALPGGEIGWALGGQARQLESRETIESEFFDGSMPCPWPDGYTSANGAGSDNLESNPHPTTDPRFRGCTPDGPGPYVLFATNPPDYADQQQYSFFGELQLPLLDNLDVQAAARREEFSGGLGATVYKVSGRWDVWGPLTLRGSYGTNYQTPPIGVTPGAVTVGARTFTVAANNWLGAHFITDSDLEPETAKSWNIGAIWQSPGFLPDHDFQLIVDYFDIETEGEIGEIADPNQIASLVFNGPGNTITTCDPNQQPLLNRITFNSGCTVGMSGVGSFSLVSTRFGNGPGQTTNGFDVQALYELPLGPGNLALNVTATLITELATGPTTLDGVQVSDGDDRLGFLNFATFAQAAPELRANFNANYRLDRQNFRLGVNFVSAVQDERPGIQYGEDGEDWITADFTYRFEISEAFALTATVANMFDEAPPAAQQEFGYDPWMANPLGRTFEIGIRKSF</sequence>
<feature type="chain" id="PRO_5020347847" evidence="5">
    <location>
        <begin position="27"/>
        <end position="1024"/>
    </location>
</feature>
<dbReference type="InterPro" id="IPR037066">
    <property type="entry name" value="Plug_dom_sf"/>
</dbReference>
<evidence type="ECO:0000313" key="9">
    <source>
        <dbReference type="Proteomes" id="UP000305451"/>
    </source>
</evidence>
<feature type="signal peptide" evidence="5">
    <location>
        <begin position="1"/>
        <end position="26"/>
    </location>
</feature>
<evidence type="ECO:0000256" key="2">
    <source>
        <dbReference type="ARBA" id="ARBA00023136"/>
    </source>
</evidence>
<keyword evidence="2 4" id="KW-0472">Membrane</keyword>
<keyword evidence="5" id="KW-0732">Signal</keyword>
<evidence type="ECO:0000259" key="7">
    <source>
        <dbReference type="Pfam" id="PF07715"/>
    </source>
</evidence>
<comment type="subcellular location">
    <subcellularLocation>
        <location evidence="1 4">Cell outer membrane</location>
    </subcellularLocation>
</comment>
<evidence type="ECO:0000256" key="5">
    <source>
        <dbReference type="SAM" id="SignalP"/>
    </source>
</evidence>
<dbReference type="OrthoDB" id="7051241at2"/>
<evidence type="ECO:0000313" key="8">
    <source>
        <dbReference type="EMBL" id="TGY94363.1"/>
    </source>
</evidence>
<comment type="similarity">
    <text evidence="4">Belongs to the TonB-dependent receptor family.</text>
</comment>
<dbReference type="InterPro" id="IPR000531">
    <property type="entry name" value="Beta-barrel_TonB"/>
</dbReference>
<comment type="caution">
    <text evidence="8">The sequence shown here is derived from an EMBL/GenBank/DDBJ whole genome shotgun (WGS) entry which is preliminary data.</text>
</comment>
<proteinExistence type="inferred from homology"/>
<organism evidence="8 9">
    <name type="scientific">Marinicauda pacifica</name>
    <dbReference type="NCBI Taxonomy" id="1133559"/>
    <lineage>
        <taxon>Bacteria</taxon>
        <taxon>Pseudomonadati</taxon>
        <taxon>Pseudomonadota</taxon>
        <taxon>Alphaproteobacteria</taxon>
        <taxon>Maricaulales</taxon>
        <taxon>Maricaulaceae</taxon>
        <taxon>Marinicauda</taxon>
    </lineage>
</organism>
<dbReference type="Gene3D" id="2.40.170.20">
    <property type="entry name" value="TonB-dependent receptor, beta-barrel domain"/>
    <property type="match status" value="1"/>
</dbReference>
<feature type="domain" description="TonB-dependent receptor plug" evidence="7">
    <location>
        <begin position="63"/>
        <end position="168"/>
    </location>
</feature>